<reference evidence="3" key="1">
    <citation type="submission" date="2023-01" db="EMBL/GenBank/DDBJ databases">
        <title>Genome assembly of the deep-sea coral Lophelia pertusa.</title>
        <authorList>
            <person name="Herrera S."/>
            <person name="Cordes E."/>
        </authorList>
    </citation>
    <scope>NUCLEOTIDE SEQUENCE</scope>
    <source>
        <strain evidence="3">USNM1676648</strain>
        <tissue evidence="3">Polyp</tissue>
    </source>
</reference>
<proteinExistence type="predicted"/>
<gene>
    <name evidence="3" type="ORF">OS493_003735</name>
</gene>
<protein>
    <recommendedName>
        <fullName evidence="2">Polysaccharide lyase family 8 central domain-containing protein</fullName>
    </recommendedName>
</protein>
<evidence type="ECO:0000256" key="1">
    <source>
        <dbReference type="ARBA" id="ARBA00023239"/>
    </source>
</evidence>
<evidence type="ECO:0000313" key="4">
    <source>
        <dbReference type="Proteomes" id="UP001163046"/>
    </source>
</evidence>
<accession>A0A9X0DB51</accession>
<dbReference type="AlphaFoldDB" id="A0A9X0DB51"/>
<dbReference type="Pfam" id="PF02278">
    <property type="entry name" value="Lyase_8"/>
    <property type="match status" value="1"/>
</dbReference>
<evidence type="ECO:0000313" key="3">
    <source>
        <dbReference type="EMBL" id="KAJ7394062.1"/>
    </source>
</evidence>
<dbReference type="InterPro" id="IPR039174">
    <property type="entry name" value="Chondroitin_ABC_lyase"/>
</dbReference>
<evidence type="ECO:0000259" key="2">
    <source>
        <dbReference type="Pfam" id="PF02278"/>
    </source>
</evidence>
<dbReference type="SUPFAM" id="SSF49863">
    <property type="entry name" value="Hyaluronate lyase-like, C-terminal domain"/>
    <property type="match status" value="1"/>
</dbReference>
<sequence length="553" mass="60858">MRNCKYGEKFGFIMEKLLLPLALEYHLRSRANEVIAAATSQLPELNSGVAKDGKPNKFKGKYYFNSLGSLQIMEAVNSTAASQSISAEQSPEGHWSKNFAALSVHRRKDWAVTVKGFNNFVWDYETSATENVYGLFASHGALLVANSETLLEVHDVEHGWDWAKVPGATTIAMGSSNIDDLNIGSGGRFYNKRKLAGSLTFEGTKSLKNGLFGMNFLQPEYGLASSDWRQNIDFRFKKSVFFFENLLVCLGSDIRAQHTSGRVAQTTLFQDRLKSGVASSYIEVDGVQKNALSNYNHSTAPPSVLNYVTLTDAKRNFYYVPSPNNSALNVTVQNQNSKSDDGTTSTFGHYGTAWLEHSTSNQSYEYAVLIPTTSYHTPLADLVTAQGTAGSEVYKVLQKNATAHVVQFLKSPKLWSALSAPITGYVIFRSTSSLPANGPVEAVTRGDCLIMAEETTQFIHLGISSPDLKFFPTSPTPLENSNDVDEKMLFTSTSRTRSVKVTLRKAVTQSIVTQVHGTPDNYTPTVVISSNGKEIRFTNLKNGFSVEVKLTRI</sequence>
<dbReference type="InterPro" id="IPR011013">
    <property type="entry name" value="Gal_mutarotase_sf_dom"/>
</dbReference>
<dbReference type="PANTHER" id="PTHR37322:SF3">
    <property type="entry name" value="CHONDROITIN SULFATE ABC EXOLYASE"/>
    <property type="match status" value="1"/>
</dbReference>
<dbReference type="Proteomes" id="UP001163046">
    <property type="component" value="Unassembled WGS sequence"/>
</dbReference>
<dbReference type="InterPro" id="IPR011071">
    <property type="entry name" value="Lyase_8-like_C"/>
</dbReference>
<dbReference type="InterPro" id="IPR014718">
    <property type="entry name" value="GH-type_carb-bd"/>
</dbReference>
<keyword evidence="4" id="KW-1185">Reference proteome</keyword>
<dbReference type="GO" id="GO:0005576">
    <property type="term" value="C:extracellular region"/>
    <property type="evidence" value="ECO:0007669"/>
    <property type="project" value="InterPro"/>
</dbReference>
<organism evidence="3 4">
    <name type="scientific">Desmophyllum pertusum</name>
    <dbReference type="NCBI Taxonomy" id="174260"/>
    <lineage>
        <taxon>Eukaryota</taxon>
        <taxon>Metazoa</taxon>
        <taxon>Cnidaria</taxon>
        <taxon>Anthozoa</taxon>
        <taxon>Hexacorallia</taxon>
        <taxon>Scleractinia</taxon>
        <taxon>Caryophylliina</taxon>
        <taxon>Caryophylliidae</taxon>
        <taxon>Desmophyllum</taxon>
    </lineage>
</organism>
<dbReference type="GO" id="GO:0016829">
    <property type="term" value="F:lyase activity"/>
    <property type="evidence" value="ECO:0007669"/>
    <property type="project" value="UniProtKB-KW"/>
</dbReference>
<dbReference type="SUPFAM" id="SSF74650">
    <property type="entry name" value="Galactose mutarotase-like"/>
    <property type="match status" value="1"/>
</dbReference>
<comment type="caution">
    <text evidence="3">The sequence shown here is derived from an EMBL/GenBank/DDBJ whole genome shotgun (WGS) entry which is preliminary data.</text>
</comment>
<dbReference type="InterPro" id="IPR003159">
    <property type="entry name" value="Lyase_8_central_dom"/>
</dbReference>
<dbReference type="GO" id="GO:0006027">
    <property type="term" value="P:glycosaminoglycan catabolic process"/>
    <property type="evidence" value="ECO:0007669"/>
    <property type="project" value="InterPro"/>
</dbReference>
<feature type="domain" description="Polysaccharide lyase family 8 central" evidence="2">
    <location>
        <begin position="103"/>
        <end position="369"/>
    </location>
</feature>
<dbReference type="PANTHER" id="PTHR37322">
    <property type="match status" value="1"/>
</dbReference>
<dbReference type="EMBL" id="MU825397">
    <property type="protein sequence ID" value="KAJ7394062.1"/>
    <property type="molecule type" value="Genomic_DNA"/>
</dbReference>
<dbReference type="GO" id="GO:0030246">
    <property type="term" value="F:carbohydrate binding"/>
    <property type="evidence" value="ECO:0007669"/>
    <property type="project" value="InterPro"/>
</dbReference>
<dbReference type="Gene3D" id="2.70.98.10">
    <property type="match status" value="1"/>
</dbReference>
<dbReference type="OrthoDB" id="5950258at2759"/>
<name>A0A9X0DB51_9CNID</name>
<dbReference type="Gene3D" id="2.60.220.10">
    <property type="entry name" value="Polysaccharide lyase family 8-like, C-terminal"/>
    <property type="match status" value="1"/>
</dbReference>
<dbReference type="GO" id="GO:0005975">
    <property type="term" value="P:carbohydrate metabolic process"/>
    <property type="evidence" value="ECO:0007669"/>
    <property type="project" value="InterPro"/>
</dbReference>
<keyword evidence="1" id="KW-0456">Lyase</keyword>